<evidence type="ECO:0000313" key="2">
    <source>
        <dbReference type="Proteomes" id="UP001404104"/>
    </source>
</evidence>
<dbReference type="RefSeq" id="WP_345862460.1">
    <property type="nucleotide sequence ID" value="NZ_JBDIMF010000001.1"/>
</dbReference>
<gene>
    <name evidence="1" type="ORF">ABC969_01430</name>
</gene>
<comment type="caution">
    <text evidence="1">The sequence shown here is derived from an EMBL/GenBank/DDBJ whole genome shotgun (WGS) entry which is preliminary data.</text>
</comment>
<name>A0ABU9XQW1_9SPHN</name>
<dbReference type="EMBL" id="JBDIMF010000001">
    <property type="protein sequence ID" value="MEN2785081.1"/>
    <property type="molecule type" value="Genomic_DNA"/>
</dbReference>
<protein>
    <submittedName>
        <fullName evidence="1">Uncharacterized protein</fullName>
    </submittedName>
</protein>
<sequence length="43" mass="4309">MFSKTDLRRNVAALFFAVLFSAVTVGAAVGPANVSAPSIAAVA</sequence>
<accession>A0ABU9XQW1</accession>
<evidence type="ECO:0000313" key="1">
    <source>
        <dbReference type="EMBL" id="MEN2785081.1"/>
    </source>
</evidence>
<reference evidence="1 2" key="1">
    <citation type="submission" date="2024-05" db="EMBL/GenBank/DDBJ databases">
        <authorList>
            <person name="Liu Q."/>
            <person name="Xin Y.-H."/>
        </authorList>
    </citation>
    <scope>NUCLEOTIDE SEQUENCE [LARGE SCALE GENOMIC DNA]</scope>
    <source>
        <strain evidence="1 2">CGMCC 1.15349</strain>
    </source>
</reference>
<keyword evidence="2" id="KW-1185">Reference proteome</keyword>
<proteinExistence type="predicted"/>
<dbReference type="Proteomes" id="UP001404104">
    <property type="component" value="Unassembled WGS sequence"/>
</dbReference>
<organism evidence="1 2">
    <name type="scientific">Sphingomonas qilianensis</name>
    <dbReference type="NCBI Taxonomy" id="1736690"/>
    <lineage>
        <taxon>Bacteria</taxon>
        <taxon>Pseudomonadati</taxon>
        <taxon>Pseudomonadota</taxon>
        <taxon>Alphaproteobacteria</taxon>
        <taxon>Sphingomonadales</taxon>
        <taxon>Sphingomonadaceae</taxon>
        <taxon>Sphingomonas</taxon>
    </lineage>
</organism>